<evidence type="ECO:0000256" key="1">
    <source>
        <dbReference type="SAM" id="MobiDB-lite"/>
    </source>
</evidence>
<dbReference type="Gene3D" id="3.30.40.10">
    <property type="entry name" value="Zinc/RING finger domain, C3HC4 (zinc finger)"/>
    <property type="match status" value="1"/>
</dbReference>
<gene>
    <name evidence="2" type="ORF">OHC33_001353</name>
</gene>
<evidence type="ECO:0000313" key="2">
    <source>
        <dbReference type="EMBL" id="KAK5956984.1"/>
    </source>
</evidence>
<proteinExistence type="predicted"/>
<evidence type="ECO:0000313" key="3">
    <source>
        <dbReference type="Proteomes" id="UP001316803"/>
    </source>
</evidence>
<dbReference type="CDD" id="cd16449">
    <property type="entry name" value="RING-HC"/>
    <property type="match status" value="1"/>
</dbReference>
<protein>
    <recommendedName>
        <fullName evidence="4">RING-type domain-containing protein</fullName>
    </recommendedName>
</protein>
<reference evidence="2 3" key="1">
    <citation type="submission" date="2022-12" db="EMBL/GenBank/DDBJ databases">
        <title>Genomic features and morphological characterization of a novel Knufia sp. strain isolated from spacecraft assembly facility.</title>
        <authorList>
            <person name="Teixeira M."/>
            <person name="Chander A.M."/>
            <person name="Stajich J.E."/>
            <person name="Venkateswaran K."/>
        </authorList>
    </citation>
    <scope>NUCLEOTIDE SEQUENCE [LARGE SCALE GENOMIC DNA]</scope>
    <source>
        <strain evidence="2 3">FJI-L2-BK-P2</strain>
    </source>
</reference>
<evidence type="ECO:0008006" key="4">
    <source>
        <dbReference type="Google" id="ProtNLM"/>
    </source>
</evidence>
<sequence length="262" mass="28941">MVSRPHNASLHDETRLHIQNVFPRHQADVGVTQAKGGKNKDDRKFLKAAILINQEVNSGSLPDKDFGRLADHVGQDGMSMLNCSACEGAPDDPKLIGCGHIYCSECSEGNAQCVVSDCQKRLRRETELEPAVFKAIRTMFKVKQKQDQRAARDIHINNGSFRRDTGPAAPARTQHFQSRGGNNVMSDSDDDGFDNRSQRSVSYGDGGNSFVADDASSVGGEQGDMEDSEDGSDDDLEMDVSLEELRMELEDLQYNWQADIEE</sequence>
<feature type="compositionally biased region" description="Acidic residues" evidence="1">
    <location>
        <begin position="223"/>
        <end position="241"/>
    </location>
</feature>
<feature type="compositionally biased region" description="Polar residues" evidence="1">
    <location>
        <begin position="174"/>
        <end position="186"/>
    </location>
</feature>
<dbReference type="InterPro" id="IPR013083">
    <property type="entry name" value="Znf_RING/FYVE/PHD"/>
</dbReference>
<feature type="region of interest" description="Disordered" evidence="1">
    <location>
        <begin position="147"/>
        <end position="241"/>
    </location>
</feature>
<dbReference type="AlphaFoldDB" id="A0AAN8EJ04"/>
<dbReference type="Proteomes" id="UP001316803">
    <property type="component" value="Unassembled WGS sequence"/>
</dbReference>
<name>A0AAN8EJ04_9EURO</name>
<accession>A0AAN8EJ04</accession>
<comment type="caution">
    <text evidence="2">The sequence shown here is derived from an EMBL/GenBank/DDBJ whole genome shotgun (WGS) entry which is preliminary data.</text>
</comment>
<dbReference type="EMBL" id="JAKLMC020000003">
    <property type="protein sequence ID" value="KAK5956984.1"/>
    <property type="molecule type" value="Genomic_DNA"/>
</dbReference>
<organism evidence="2 3">
    <name type="scientific">Knufia fluminis</name>
    <dbReference type="NCBI Taxonomy" id="191047"/>
    <lineage>
        <taxon>Eukaryota</taxon>
        <taxon>Fungi</taxon>
        <taxon>Dikarya</taxon>
        <taxon>Ascomycota</taxon>
        <taxon>Pezizomycotina</taxon>
        <taxon>Eurotiomycetes</taxon>
        <taxon>Chaetothyriomycetidae</taxon>
        <taxon>Chaetothyriales</taxon>
        <taxon>Trichomeriaceae</taxon>
        <taxon>Knufia</taxon>
    </lineage>
</organism>
<keyword evidence="3" id="KW-1185">Reference proteome</keyword>
<feature type="compositionally biased region" description="Basic and acidic residues" evidence="1">
    <location>
        <begin position="147"/>
        <end position="165"/>
    </location>
</feature>
<dbReference type="SUPFAM" id="SSF57850">
    <property type="entry name" value="RING/U-box"/>
    <property type="match status" value="1"/>
</dbReference>